<gene>
    <name evidence="2" type="ORF">PR002_g8567</name>
</gene>
<protein>
    <submittedName>
        <fullName evidence="2">Uncharacterized protein</fullName>
    </submittedName>
</protein>
<dbReference type="OrthoDB" id="10378053at2759"/>
<organism evidence="2 3">
    <name type="scientific">Phytophthora rubi</name>
    <dbReference type="NCBI Taxonomy" id="129364"/>
    <lineage>
        <taxon>Eukaryota</taxon>
        <taxon>Sar</taxon>
        <taxon>Stramenopiles</taxon>
        <taxon>Oomycota</taxon>
        <taxon>Peronosporomycetes</taxon>
        <taxon>Peronosporales</taxon>
        <taxon>Peronosporaceae</taxon>
        <taxon>Phytophthora</taxon>
    </lineage>
</organism>
<evidence type="ECO:0000313" key="2">
    <source>
        <dbReference type="EMBL" id="KAE9033629.1"/>
    </source>
</evidence>
<feature type="region of interest" description="Disordered" evidence="1">
    <location>
        <begin position="1"/>
        <end position="82"/>
    </location>
</feature>
<dbReference type="EMBL" id="QXFU01000435">
    <property type="protein sequence ID" value="KAE9033629.1"/>
    <property type="molecule type" value="Genomic_DNA"/>
</dbReference>
<evidence type="ECO:0000256" key="1">
    <source>
        <dbReference type="SAM" id="MobiDB-lite"/>
    </source>
</evidence>
<comment type="caution">
    <text evidence="2">The sequence shown here is derived from an EMBL/GenBank/DDBJ whole genome shotgun (WGS) entry which is preliminary data.</text>
</comment>
<dbReference type="Proteomes" id="UP000435112">
    <property type="component" value="Unassembled WGS sequence"/>
</dbReference>
<accession>A0A6A3MPZ4</accession>
<sequence length="82" mass="8657">MTLTHDDDVPVALPPPSLVGSVTQPLVPSENGGRRQTREAARGRAALSSWKRGEEQQAAPARDSGVDAVAIPRARAPSSLFK</sequence>
<name>A0A6A3MPZ4_9STRA</name>
<feature type="compositionally biased region" description="Basic and acidic residues" evidence="1">
    <location>
        <begin position="32"/>
        <end position="42"/>
    </location>
</feature>
<evidence type="ECO:0000313" key="3">
    <source>
        <dbReference type="Proteomes" id="UP000435112"/>
    </source>
</evidence>
<dbReference type="AlphaFoldDB" id="A0A6A3MPZ4"/>
<proteinExistence type="predicted"/>
<reference evidence="2 3" key="1">
    <citation type="submission" date="2018-09" db="EMBL/GenBank/DDBJ databases">
        <title>Genomic investigation of the strawberry pathogen Phytophthora fragariae indicates pathogenicity is determined by transcriptional variation in three key races.</title>
        <authorList>
            <person name="Adams T.M."/>
            <person name="Armitage A.D."/>
            <person name="Sobczyk M.K."/>
            <person name="Bates H.J."/>
            <person name="Dunwell J.M."/>
            <person name="Nellist C.F."/>
            <person name="Harrison R.J."/>
        </authorList>
    </citation>
    <scope>NUCLEOTIDE SEQUENCE [LARGE SCALE GENOMIC DNA]</scope>
    <source>
        <strain evidence="2 3">SCRP324</strain>
    </source>
</reference>